<dbReference type="WBParaSite" id="jg23952">
    <property type="protein sequence ID" value="jg23952"/>
    <property type="gene ID" value="jg23952"/>
</dbReference>
<evidence type="ECO:0000313" key="1">
    <source>
        <dbReference type="Proteomes" id="UP000887574"/>
    </source>
</evidence>
<organism evidence="1 2">
    <name type="scientific">Ditylenchus dipsaci</name>
    <dbReference type="NCBI Taxonomy" id="166011"/>
    <lineage>
        <taxon>Eukaryota</taxon>
        <taxon>Metazoa</taxon>
        <taxon>Ecdysozoa</taxon>
        <taxon>Nematoda</taxon>
        <taxon>Chromadorea</taxon>
        <taxon>Rhabditida</taxon>
        <taxon>Tylenchina</taxon>
        <taxon>Tylenchomorpha</taxon>
        <taxon>Sphaerularioidea</taxon>
        <taxon>Anguinidae</taxon>
        <taxon>Anguininae</taxon>
        <taxon>Ditylenchus</taxon>
    </lineage>
</organism>
<dbReference type="AlphaFoldDB" id="A0A915DXC9"/>
<reference evidence="2" key="1">
    <citation type="submission" date="2022-11" db="UniProtKB">
        <authorList>
            <consortium name="WormBaseParasite"/>
        </authorList>
    </citation>
    <scope>IDENTIFICATION</scope>
</reference>
<keyword evidence="1" id="KW-1185">Reference proteome</keyword>
<proteinExistence type="predicted"/>
<protein>
    <submittedName>
        <fullName evidence="2">Uncharacterized protein</fullName>
    </submittedName>
</protein>
<name>A0A915DXC9_9BILA</name>
<sequence length="87" mass="9923">MELHLQNVLQFGAVQAVSLLSQQANVYPAFDAIEWSIMESIIDMLKPVYLSTMELQNRRTTIASVIPMYQTVLFKLQQPQTKSFSNS</sequence>
<evidence type="ECO:0000313" key="2">
    <source>
        <dbReference type="WBParaSite" id="jg23952"/>
    </source>
</evidence>
<accession>A0A915DXC9</accession>
<dbReference type="Proteomes" id="UP000887574">
    <property type="component" value="Unplaced"/>
</dbReference>